<dbReference type="PANTHER" id="PTHR37809">
    <property type="entry name" value="RIBOSOMAL PROTEIN S12 METHYLTHIOTRANSFERASE ACCESSORY FACTOR YCAO"/>
    <property type="match status" value="1"/>
</dbReference>
<dbReference type="PANTHER" id="PTHR37809:SF1">
    <property type="entry name" value="RIBOSOMAL PROTEIN S12 METHYLTHIOTRANSFERASE ACCESSORY FACTOR YCAO"/>
    <property type="match status" value="1"/>
</dbReference>
<dbReference type="GO" id="GO:0016740">
    <property type="term" value="F:transferase activity"/>
    <property type="evidence" value="ECO:0007669"/>
    <property type="project" value="UniProtKB-KW"/>
</dbReference>
<sequence>MTRALRPRTDTGTAASVADQLAGALPPGEVGDFDISAVDRLGMPVVAADHLGDGWPRAAAIGYGPTAEQARTGAYGELVEDLLLHRHLRTLAPRRASYRELLRAVGPDGVVDPRSLVLTAGTVVDDDQPRSWLPTLRWRTGETVLVPAEFCASSDGDLPWQDPAERLITTITNGSGAGDTVERAVAHGLLELLQRDGNTTAFRAMDPGVVIDLDDVRDPVTLATLARLRAAGIDVLPKLAATDFGMVDVHVVGVDREPGTPPLAVTACGEAAHPDRETALRKAVLEYVSSRARKVFSHSQLDVLRPVVPEAYWRRELARPPVRQEPQALRAMRAWTRLSGTELRDLLAPVVLAERTRVPFSALPTVAPGTLDEPSALLAELLHRLAGFDVLVVVAPGEGAVAVKVIVPGLEAETMSYGRIGARGVARLVERDSPLVGSGPPPREGTAAVVLDAAGRDRLGGAAWLDLAGVARTVGPLYPLYREPTRHAVVRSAA</sequence>
<keyword evidence="2" id="KW-0689">Ribosomal protein</keyword>
<dbReference type="RefSeq" id="WP_091080868.1">
    <property type="nucleotide sequence ID" value="NZ_FMHT01000003.1"/>
</dbReference>
<keyword evidence="2" id="KW-0808">Transferase</keyword>
<keyword evidence="3" id="KW-1185">Reference proteome</keyword>
<evidence type="ECO:0000259" key="1">
    <source>
        <dbReference type="PROSITE" id="PS51664"/>
    </source>
</evidence>
<dbReference type="InterPro" id="IPR003776">
    <property type="entry name" value="YcaO-like_dom"/>
</dbReference>
<feature type="domain" description="YcaO" evidence="1">
    <location>
        <begin position="62"/>
        <end position="447"/>
    </location>
</feature>
<dbReference type="STRING" id="145857.GA0070616_2418"/>
<dbReference type="Pfam" id="PF02624">
    <property type="entry name" value="YcaO"/>
    <property type="match status" value="1"/>
</dbReference>
<dbReference type="GO" id="GO:0005840">
    <property type="term" value="C:ribosome"/>
    <property type="evidence" value="ECO:0007669"/>
    <property type="project" value="UniProtKB-KW"/>
</dbReference>
<protein>
    <submittedName>
        <fullName evidence="2">Ribosomal protein S12 methylthiotransferase accessory factor</fullName>
    </submittedName>
</protein>
<proteinExistence type="predicted"/>
<evidence type="ECO:0000313" key="2">
    <source>
        <dbReference type="EMBL" id="SCL21904.1"/>
    </source>
</evidence>
<organism evidence="2 3">
    <name type="scientific">Micromonospora nigra</name>
    <dbReference type="NCBI Taxonomy" id="145857"/>
    <lineage>
        <taxon>Bacteria</taxon>
        <taxon>Bacillati</taxon>
        <taxon>Actinomycetota</taxon>
        <taxon>Actinomycetes</taxon>
        <taxon>Micromonosporales</taxon>
        <taxon>Micromonosporaceae</taxon>
        <taxon>Micromonospora</taxon>
    </lineage>
</organism>
<reference evidence="2 3" key="1">
    <citation type="submission" date="2016-06" db="EMBL/GenBank/DDBJ databases">
        <authorList>
            <person name="Kjaerup R.B."/>
            <person name="Dalgaard T.S."/>
            <person name="Juul-Madsen H.R."/>
        </authorList>
    </citation>
    <scope>NUCLEOTIDE SEQUENCE [LARGE SCALE GENOMIC DNA]</scope>
    <source>
        <strain evidence="2 3">DSM 43818</strain>
    </source>
</reference>
<keyword evidence="2" id="KW-0687">Ribonucleoprotein</keyword>
<accession>A0A1C6RXV5</accession>
<dbReference type="AlphaFoldDB" id="A0A1C6RXV5"/>
<name>A0A1C6RXV5_9ACTN</name>
<dbReference type="PROSITE" id="PS51664">
    <property type="entry name" value="YCAO"/>
    <property type="match status" value="1"/>
</dbReference>
<dbReference type="EMBL" id="FMHT01000003">
    <property type="protein sequence ID" value="SCL21904.1"/>
    <property type="molecule type" value="Genomic_DNA"/>
</dbReference>
<gene>
    <name evidence="2" type="ORF">GA0070616_2418</name>
</gene>
<dbReference type="OrthoDB" id="2379922at2"/>
<dbReference type="Proteomes" id="UP000199699">
    <property type="component" value="Unassembled WGS sequence"/>
</dbReference>
<evidence type="ECO:0000313" key="3">
    <source>
        <dbReference type="Proteomes" id="UP000199699"/>
    </source>
</evidence>
<dbReference type="Gene3D" id="3.30.160.660">
    <property type="match status" value="1"/>
</dbReference>